<feature type="binding site" evidence="6">
    <location>
        <position position="40"/>
    </location>
    <ligand>
        <name>Na(+)</name>
        <dbReference type="ChEBI" id="CHEBI:29101"/>
        <label>1</label>
    </ligand>
</feature>
<dbReference type="GO" id="GO:0005283">
    <property type="term" value="F:amino acid:sodium symporter activity"/>
    <property type="evidence" value="ECO:0007669"/>
    <property type="project" value="TreeGrafter"/>
</dbReference>
<keyword evidence="4 9" id="KW-1133">Transmembrane helix</keyword>
<evidence type="ECO:0000256" key="4">
    <source>
        <dbReference type="ARBA" id="ARBA00022989"/>
    </source>
</evidence>
<feature type="transmembrane region" description="Helical" evidence="9">
    <location>
        <begin position="490"/>
        <end position="511"/>
    </location>
</feature>
<keyword evidence="7" id="KW-1015">Disulfide bond</keyword>
<keyword evidence="6" id="KW-0915">Sodium</keyword>
<feature type="transmembrane region" description="Helical" evidence="9">
    <location>
        <begin position="248"/>
        <end position="268"/>
    </location>
</feature>
<feature type="binding site" evidence="6">
    <location>
        <position position="333"/>
    </location>
    <ligand>
        <name>Na(+)</name>
        <dbReference type="ChEBI" id="CHEBI:29101"/>
        <label>1</label>
    </ligand>
</feature>
<feature type="transmembrane region" description="Helical" evidence="9">
    <location>
        <begin position="359"/>
        <end position="384"/>
    </location>
</feature>
<dbReference type="PANTHER" id="PTHR11616:SF241">
    <property type="entry name" value="SODIUM- AND CHLORIDE-DEPENDENT GLYCINE TRANSPORTER 2"/>
    <property type="match status" value="1"/>
</dbReference>
<dbReference type="AlphaFoldDB" id="A0AAN8IYZ1"/>
<feature type="transmembrane region" description="Helical" evidence="9">
    <location>
        <begin position="573"/>
        <end position="594"/>
    </location>
</feature>
<evidence type="ECO:0000256" key="6">
    <source>
        <dbReference type="PIRSR" id="PIRSR600175-1"/>
    </source>
</evidence>
<dbReference type="PROSITE" id="PS50267">
    <property type="entry name" value="NA_NEUROTRAN_SYMP_3"/>
    <property type="match status" value="1"/>
</dbReference>
<feature type="binding site" evidence="6">
    <location>
        <position position="365"/>
    </location>
    <ligand>
        <name>Na(+)</name>
        <dbReference type="ChEBI" id="CHEBI:29101"/>
        <label>1</label>
    </ligand>
</feature>
<dbReference type="Pfam" id="PF00209">
    <property type="entry name" value="SNF"/>
    <property type="match status" value="2"/>
</dbReference>
<keyword evidence="6" id="KW-0479">Metal-binding</keyword>
<reference evidence="10 11" key="1">
    <citation type="submission" date="2024-01" db="EMBL/GenBank/DDBJ databases">
        <title>The genome of the rayed Mediterranean limpet Patella caerulea (Linnaeus, 1758).</title>
        <authorList>
            <person name="Anh-Thu Weber A."/>
            <person name="Halstead-Nussloch G."/>
        </authorList>
    </citation>
    <scope>NUCLEOTIDE SEQUENCE [LARGE SCALE GENOMIC DNA]</scope>
    <source>
        <strain evidence="10">AATW-2023a</strain>
        <tissue evidence="10">Whole specimen</tissue>
    </source>
</reference>
<feature type="binding site" evidence="6">
    <location>
        <position position="33"/>
    </location>
    <ligand>
        <name>Na(+)</name>
        <dbReference type="ChEBI" id="CHEBI:29101"/>
        <label>1</label>
    </ligand>
</feature>
<dbReference type="PROSITE" id="PS00610">
    <property type="entry name" value="NA_NEUROTRAN_SYMP_1"/>
    <property type="match status" value="1"/>
</dbReference>
<feature type="transmembrane region" description="Helical" evidence="9">
    <location>
        <begin position="326"/>
        <end position="347"/>
    </location>
</feature>
<dbReference type="PANTHER" id="PTHR11616">
    <property type="entry name" value="SODIUM/CHLORIDE DEPENDENT TRANSPORTER"/>
    <property type="match status" value="1"/>
</dbReference>
<organism evidence="10 11">
    <name type="scientific">Patella caerulea</name>
    <name type="common">Rayed Mediterranean limpet</name>
    <dbReference type="NCBI Taxonomy" id="87958"/>
    <lineage>
        <taxon>Eukaryota</taxon>
        <taxon>Metazoa</taxon>
        <taxon>Spiralia</taxon>
        <taxon>Lophotrochozoa</taxon>
        <taxon>Mollusca</taxon>
        <taxon>Gastropoda</taxon>
        <taxon>Patellogastropoda</taxon>
        <taxon>Patelloidea</taxon>
        <taxon>Patellidae</taxon>
        <taxon>Patella</taxon>
    </lineage>
</organism>
<evidence type="ECO:0000256" key="5">
    <source>
        <dbReference type="ARBA" id="ARBA00023136"/>
    </source>
</evidence>
<feature type="binding site" evidence="6">
    <location>
        <position position="433"/>
    </location>
    <ligand>
        <name>Na(+)</name>
        <dbReference type="ChEBI" id="CHEBI:29101"/>
        <label>1</label>
    </ligand>
</feature>
<feature type="binding site" evidence="6">
    <location>
        <position position="36"/>
    </location>
    <ligand>
        <name>Na(+)</name>
        <dbReference type="ChEBI" id="CHEBI:29101"/>
        <label>1</label>
    </ligand>
</feature>
<keyword evidence="5 9" id="KW-0472">Membrane</keyword>
<feature type="binding site" evidence="6">
    <location>
        <position position="430"/>
    </location>
    <ligand>
        <name>Na(+)</name>
        <dbReference type="ChEBI" id="CHEBI:29101"/>
        <label>1</label>
    </ligand>
</feature>
<comment type="subcellular location">
    <subcellularLocation>
        <location evidence="1">Membrane</location>
        <topology evidence="1">Multi-pass membrane protein</topology>
    </subcellularLocation>
</comment>
<dbReference type="GO" id="GO:0046872">
    <property type="term" value="F:metal ion binding"/>
    <property type="evidence" value="ECO:0007669"/>
    <property type="project" value="UniProtKB-KW"/>
</dbReference>
<feature type="disulfide bond" evidence="7">
    <location>
        <begin position="141"/>
        <end position="150"/>
    </location>
</feature>
<evidence type="ECO:0000313" key="10">
    <source>
        <dbReference type="EMBL" id="KAK6168527.1"/>
    </source>
</evidence>
<evidence type="ECO:0000256" key="7">
    <source>
        <dbReference type="PIRSR" id="PIRSR600175-2"/>
    </source>
</evidence>
<evidence type="ECO:0000256" key="9">
    <source>
        <dbReference type="SAM" id="Phobius"/>
    </source>
</evidence>
<feature type="transmembrane region" description="Helical" evidence="9">
    <location>
        <begin position="99"/>
        <end position="126"/>
    </location>
</feature>
<feature type="transmembrane region" description="Helical" evidence="9">
    <location>
        <begin position="27"/>
        <end position="45"/>
    </location>
</feature>
<protein>
    <recommendedName>
        <fullName evidence="8">Transporter</fullName>
    </recommendedName>
</protein>
<keyword evidence="11" id="KW-1185">Reference proteome</keyword>
<dbReference type="SUPFAM" id="SSF161070">
    <property type="entry name" value="SNF-like"/>
    <property type="match status" value="1"/>
</dbReference>
<dbReference type="EMBL" id="JAZGQO010000016">
    <property type="protein sequence ID" value="KAK6168527.1"/>
    <property type="molecule type" value="Genomic_DNA"/>
</dbReference>
<feature type="transmembrane region" description="Helical" evidence="9">
    <location>
        <begin position="418"/>
        <end position="438"/>
    </location>
</feature>
<keyword evidence="2 8" id="KW-0813">Transport</keyword>
<evidence type="ECO:0000256" key="1">
    <source>
        <dbReference type="ARBA" id="ARBA00004141"/>
    </source>
</evidence>
<feature type="binding site" evidence="6">
    <location>
        <position position="35"/>
    </location>
    <ligand>
        <name>Na(+)</name>
        <dbReference type="ChEBI" id="CHEBI:29101"/>
        <label>1</label>
    </ligand>
</feature>
<comment type="caution">
    <text evidence="10">The sequence shown here is derived from an EMBL/GenBank/DDBJ whole genome shotgun (WGS) entry which is preliminary data.</text>
</comment>
<feature type="transmembrane region" description="Helical" evidence="9">
    <location>
        <begin position="531"/>
        <end position="553"/>
    </location>
</feature>
<feature type="transmembrane region" description="Helical" evidence="9">
    <location>
        <begin position="277"/>
        <end position="294"/>
    </location>
</feature>
<dbReference type="PRINTS" id="PR00176">
    <property type="entry name" value="NANEUSMPORT"/>
</dbReference>
<dbReference type="InterPro" id="IPR000175">
    <property type="entry name" value="Na/ntran_symport"/>
</dbReference>
<name>A0AAN8IYZ1_PATCE</name>
<feature type="binding site" evidence="6">
    <location>
        <position position="434"/>
    </location>
    <ligand>
        <name>Na(+)</name>
        <dbReference type="ChEBI" id="CHEBI:29101"/>
        <label>1</label>
    </ligand>
</feature>
<feature type="transmembrane region" description="Helical" evidence="9">
    <location>
        <begin position="57"/>
        <end position="78"/>
    </location>
</feature>
<keyword evidence="3 8" id="KW-0812">Transmembrane</keyword>
<keyword evidence="8" id="KW-0769">Symport</keyword>
<comment type="similarity">
    <text evidence="8">Belongs to the sodium:neurotransmitter symporter (SNF) (TC 2.A.22) family.</text>
</comment>
<proteinExistence type="inferred from homology"/>
<dbReference type="GO" id="GO:0089718">
    <property type="term" value="P:amino acid import across plasma membrane"/>
    <property type="evidence" value="ECO:0007669"/>
    <property type="project" value="TreeGrafter"/>
</dbReference>
<dbReference type="Proteomes" id="UP001347796">
    <property type="component" value="Unassembled WGS sequence"/>
</dbReference>
<dbReference type="GO" id="GO:0005886">
    <property type="term" value="C:plasma membrane"/>
    <property type="evidence" value="ECO:0007669"/>
    <property type="project" value="TreeGrafter"/>
</dbReference>
<dbReference type="InterPro" id="IPR037272">
    <property type="entry name" value="SNS_sf"/>
</dbReference>
<gene>
    <name evidence="10" type="ORF">SNE40_021040</name>
</gene>
<sequence length="659" mass="74030">MGGKKEVAETSGEGELDRGTWSGKLDFFLSCVGYAVGIGNVWRFPYLCYRNGGATFLIPYIIMLIIAGLPLFFVELAIGQFSSEGPITVWKVSPIFSGIGFGMCIVSGIVSIYYNIIIMYAVYYMFVSFVHLDDILPWQSCNNTFNTFECRDRPYPDLPNMNESDRVIALRKEVNVSCIDSKSLLPSLTSAYNLTTNLTDVMQLNSTMLQDEIVKDCNYMFQSASEQFWKRYVLQLQDSDGIEDIGGISLRNCLCLFFTWILIFFCLIKGIKSTGKVVYFTATFPYIILVILLIRGVTLPGHMKGIEFYVIPQPEKLLRAKVWGDAATQIFYSLGIGFGGLLTMSSYNKFKNNVFRDAILVSCINCGTSIFAGFAIFSLLGFMATETNQDVDKVASQGPGLAFIAYPEGIARLPVAPLWAFLFFFMLLTLGMDSQFAMMETLISGITDVFPHVLRKRKLIFTFCCCMVGFLLGIPLTAKGGIYVMTLMDWYSGSYNLMFLALMEIVCLMYVYGIKKFCEDVEMMCGSRPNWYWLATWMVLCPVALVFIVIISGVQYERASYEDREFPNWAESIGWIMAMLPVVVFVIVFIVQAIRYGGVVKASRSTADWGPALPENRTIPRYQIGTYDLEGEDNLGMVYTTSPPPYPTANGDKYIVAHL</sequence>
<accession>A0AAN8IYZ1</accession>
<evidence type="ECO:0000313" key="11">
    <source>
        <dbReference type="Proteomes" id="UP001347796"/>
    </source>
</evidence>
<feature type="transmembrane region" description="Helical" evidence="9">
    <location>
        <begin position="459"/>
        <end position="478"/>
    </location>
</feature>
<evidence type="ECO:0000256" key="3">
    <source>
        <dbReference type="ARBA" id="ARBA00022692"/>
    </source>
</evidence>
<evidence type="ECO:0000256" key="8">
    <source>
        <dbReference type="RuleBase" id="RU003732"/>
    </source>
</evidence>
<evidence type="ECO:0000256" key="2">
    <source>
        <dbReference type="ARBA" id="ARBA00022448"/>
    </source>
</evidence>